<proteinExistence type="predicted"/>
<accession>A0A6J7RPW7</accession>
<gene>
    <name evidence="1" type="ORF">UFOPK4097_01620</name>
</gene>
<name>A0A6J7RPW7_9ZZZZ</name>
<reference evidence="1" key="1">
    <citation type="submission" date="2020-05" db="EMBL/GenBank/DDBJ databases">
        <authorList>
            <person name="Chiriac C."/>
            <person name="Salcher M."/>
            <person name="Ghai R."/>
            <person name="Kavagutti S V."/>
        </authorList>
    </citation>
    <scope>NUCLEOTIDE SEQUENCE</scope>
</reference>
<organism evidence="1">
    <name type="scientific">freshwater metagenome</name>
    <dbReference type="NCBI Taxonomy" id="449393"/>
    <lineage>
        <taxon>unclassified sequences</taxon>
        <taxon>metagenomes</taxon>
        <taxon>ecological metagenomes</taxon>
    </lineage>
</organism>
<protein>
    <submittedName>
        <fullName evidence="1">Unannotated protein</fullName>
    </submittedName>
</protein>
<dbReference type="AlphaFoldDB" id="A0A6J7RPW7"/>
<evidence type="ECO:0000313" key="1">
    <source>
        <dbReference type="EMBL" id="CAB5030754.1"/>
    </source>
</evidence>
<dbReference type="EMBL" id="CAFBPK010000052">
    <property type="protein sequence ID" value="CAB5030754.1"/>
    <property type="molecule type" value="Genomic_DNA"/>
</dbReference>
<sequence length="335" mass="38289">MVMVEKNNKWYDDAGNVRFSGIVRVDKIVIRPDASKEYVGYLQTNKGKYPFRVPVEKANLAWITEFGLSHGIVLQSDCFCNIWGNRWLEKFNPFTAACQIELPEVVNGLQSIGWDGSGFQFRNSRLCRGEFSSNPEFTFPEDAPGPKQLLCRLRDDVILAISDESPELEIIWAFAIAMCAQVTAPAVGFPAYGIWVDHPTCSLFLQELYHRFEIRCGQPRGWVHKWPRRIQRFVTALTQDDTGFFVTSFSASQCKSDTSNLIKVTNIPEGLQPRKVTHSCDKIVLQYLKHFSKTDHEIPASWEAWKDYTVTQMQQLFGFIRSKALDNAPSHLHIT</sequence>